<organism evidence="1 2">
    <name type="scientific">Blastococcus colisei</name>
    <dbReference type="NCBI Taxonomy" id="1564162"/>
    <lineage>
        <taxon>Bacteria</taxon>
        <taxon>Bacillati</taxon>
        <taxon>Actinomycetota</taxon>
        <taxon>Actinomycetes</taxon>
        <taxon>Geodermatophilales</taxon>
        <taxon>Geodermatophilaceae</taxon>
        <taxon>Blastococcus</taxon>
    </lineage>
</organism>
<dbReference type="Proteomes" id="UP000319865">
    <property type="component" value="Unassembled WGS sequence"/>
</dbReference>
<keyword evidence="2" id="KW-1185">Reference proteome</keyword>
<proteinExistence type="predicted"/>
<sequence length="151" mass="16509">MAVASEVDVLTETVIGRPVAEVAAYAGDPSNAPEWYVNIASVEWETPPPVAVGSRMAFVASFLGRRLAYTYEVVELVPGERLVMRTAQGPFPMETTYTWQAVDDDATRMTLRNRGRPLGFAGIAAPVMAAAMRRANRKDLAALRNRLEGPR</sequence>
<gene>
    <name evidence="1" type="ORF">FHU33_3861</name>
</gene>
<evidence type="ECO:0000313" key="1">
    <source>
        <dbReference type="EMBL" id="TQN44360.1"/>
    </source>
</evidence>
<dbReference type="SUPFAM" id="SSF55961">
    <property type="entry name" value="Bet v1-like"/>
    <property type="match status" value="1"/>
</dbReference>
<dbReference type="InterPro" id="IPR019587">
    <property type="entry name" value="Polyketide_cyclase/dehydratase"/>
</dbReference>
<dbReference type="OrthoDB" id="2898773at2"/>
<evidence type="ECO:0000313" key="2">
    <source>
        <dbReference type="Proteomes" id="UP000319865"/>
    </source>
</evidence>
<reference evidence="1 2" key="1">
    <citation type="submission" date="2019-06" db="EMBL/GenBank/DDBJ databases">
        <title>Sequencing the genomes of 1000 actinobacteria strains.</title>
        <authorList>
            <person name="Klenk H.-P."/>
        </authorList>
    </citation>
    <scope>NUCLEOTIDE SEQUENCE [LARGE SCALE GENOMIC DNA]</scope>
    <source>
        <strain evidence="1 2">DSM 46837</strain>
    </source>
</reference>
<dbReference type="CDD" id="cd08865">
    <property type="entry name" value="SRPBCC_10"/>
    <property type="match status" value="1"/>
</dbReference>
<dbReference type="RefSeq" id="WP_142026785.1">
    <property type="nucleotide sequence ID" value="NZ_VFQE01000001.1"/>
</dbReference>
<dbReference type="AlphaFoldDB" id="A0A543PJV8"/>
<dbReference type="EMBL" id="VFQE01000001">
    <property type="protein sequence ID" value="TQN44360.1"/>
    <property type="molecule type" value="Genomic_DNA"/>
</dbReference>
<protein>
    <submittedName>
        <fullName evidence="1">Polyketide cyclase/dehydrase/lipid transport protein</fullName>
    </submittedName>
</protein>
<comment type="caution">
    <text evidence="1">The sequence shown here is derived from an EMBL/GenBank/DDBJ whole genome shotgun (WGS) entry which is preliminary data.</text>
</comment>
<dbReference type="Pfam" id="PF10604">
    <property type="entry name" value="Polyketide_cyc2"/>
    <property type="match status" value="1"/>
</dbReference>
<dbReference type="Gene3D" id="3.30.530.20">
    <property type="match status" value="1"/>
</dbReference>
<accession>A0A543PJV8</accession>
<name>A0A543PJV8_9ACTN</name>
<dbReference type="InterPro" id="IPR023393">
    <property type="entry name" value="START-like_dom_sf"/>
</dbReference>